<evidence type="ECO:0000259" key="4">
    <source>
        <dbReference type="PROSITE" id="PS50184"/>
    </source>
</evidence>
<dbReference type="PANTHER" id="PTHR24020:SF20">
    <property type="entry name" value="PH DOMAIN-CONTAINING PROTEIN"/>
    <property type="match status" value="1"/>
</dbReference>
<keyword evidence="7" id="KW-1185">Reference proteome</keyword>
<accession>A0A8C4WR34</accession>
<dbReference type="FunFam" id="2.10.25.10:FF:000284">
    <property type="entry name" value="von Willebrand factor"/>
    <property type="match status" value="1"/>
</dbReference>
<dbReference type="Proteomes" id="UP000694388">
    <property type="component" value="Unplaced"/>
</dbReference>
<feature type="disulfide bond" evidence="2">
    <location>
        <begin position="1020"/>
        <end position="1070"/>
    </location>
</feature>
<evidence type="ECO:0000313" key="6">
    <source>
        <dbReference type="Ensembl" id="ENSEBUP00000009053.1"/>
    </source>
</evidence>
<dbReference type="InterPro" id="IPR001007">
    <property type="entry name" value="VWF_dom"/>
</dbReference>
<dbReference type="InterPro" id="IPR002035">
    <property type="entry name" value="VWF_A"/>
</dbReference>
<dbReference type="SMART" id="SM00327">
    <property type="entry name" value="VWA"/>
    <property type="match status" value="2"/>
</dbReference>
<evidence type="ECO:0000313" key="7">
    <source>
        <dbReference type="Proteomes" id="UP000694388"/>
    </source>
</evidence>
<dbReference type="PROSITE" id="PS01208">
    <property type="entry name" value="VWFC_1"/>
    <property type="match status" value="1"/>
</dbReference>
<evidence type="ECO:0008006" key="8">
    <source>
        <dbReference type="Google" id="ProtNLM"/>
    </source>
</evidence>
<dbReference type="PROSITE" id="PS01185">
    <property type="entry name" value="CTCK_1"/>
    <property type="match status" value="1"/>
</dbReference>
<dbReference type="PANTHER" id="PTHR24020">
    <property type="entry name" value="COLLAGEN ALPHA"/>
    <property type="match status" value="1"/>
</dbReference>
<dbReference type="SUPFAM" id="SSF57567">
    <property type="entry name" value="Serine protease inhibitors"/>
    <property type="match status" value="1"/>
</dbReference>
<feature type="disulfide bond" evidence="2">
    <location>
        <begin position="1050"/>
        <end position="1102"/>
    </location>
</feature>
<proteinExistence type="predicted"/>
<dbReference type="SMART" id="SM00214">
    <property type="entry name" value="VWC"/>
    <property type="match status" value="3"/>
</dbReference>
<organism evidence="6 7">
    <name type="scientific">Eptatretus burgeri</name>
    <name type="common">Inshore hagfish</name>
    <dbReference type="NCBI Taxonomy" id="7764"/>
    <lineage>
        <taxon>Eukaryota</taxon>
        <taxon>Metazoa</taxon>
        <taxon>Chordata</taxon>
        <taxon>Craniata</taxon>
        <taxon>Vertebrata</taxon>
        <taxon>Cyclostomata</taxon>
        <taxon>Myxini</taxon>
        <taxon>Myxiniformes</taxon>
        <taxon>Myxinidae</taxon>
        <taxon>Eptatretinae</taxon>
        <taxon>Eptatretus</taxon>
    </lineage>
</organism>
<dbReference type="InterPro" id="IPR036465">
    <property type="entry name" value="vWFA_dom_sf"/>
</dbReference>
<evidence type="ECO:0000256" key="2">
    <source>
        <dbReference type="PROSITE-ProRule" id="PRU00039"/>
    </source>
</evidence>
<feature type="domain" description="VWFA" evidence="5">
    <location>
        <begin position="215"/>
        <end position="387"/>
    </location>
</feature>
<name>A0A8C4WR34_EPTBU</name>
<dbReference type="Ensembl" id="ENSEBUT00000009571.1">
    <property type="protein sequence ID" value="ENSEBUP00000009053.1"/>
    <property type="gene ID" value="ENSEBUG00000005851.1"/>
</dbReference>
<dbReference type="PROSITE" id="PS01225">
    <property type="entry name" value="CTCK_2"/>
    <property type="match status" value="1"/>
</dbReference>
<feature type="domain" description="CTCK" evidence="3">
    <location>
        <begin position="1020"/>
        <end position="1108"/>
    </location>
</feature>
<dbReference type="GeneTree" id="ENSGT00940000155810"/>
<dbReference type="CDD" id="cd01450">
    <property type="entry name" value="vWFA_subfamily_ECM"/>
    <property type="match status" value="2"/>
</dbReference>
<evidence type="ECO:0000256" key="1">
    <source>
        <dbReference type="ARBA" id="ARBA00023157"/>
    </source>
</evidence>
<protein>
    <recommendedName>
        <fullName evidence="8">von Willebrand factor</fullName>
    </recommendedName>
</protein>
<keyword evidence="1 2" id="KW-1015">Disulfide bond</keyword>
<feature type="domain" description="VWFA" evidence="5">
    <location>
        <begin position="446"/>
        <end position="628"/>
    </location>
</feature>
<dbReference type="InterPro" id="IPR036084">
    <property type="entry name" value="Ser_inhib-like_sf"/>
</dbReference>
<evidence type="ECO:0000259" key="3">
    <source>
        <dbReference type="PROSITE" id="PS01225"/>
    </source>
</evidence>
<dbReference type="CDD" id="cd19941">
    <property type="entry name" value="TIL"/>
    <property type="match status" value="1"/>
</dbReference>
<dbReference type="Gene3D" id="3.40.50.410">
    <property type="entry name" value="von Willebrand factor, type A domain"/>
    <property type="match status" value="2"/>
</dbReference>
<dbReference type="PROSITE" id="PS50184">
    <property type="entry name" value="VWFC_2"/>
    <property type="match status" value="2"/>
</dbReference>
<dbReference type="Pfam" id="PF00092">
    <property type="entry name" value="VWA"/>
    <property type="match status" value="2"/>
</dbReference>
<feature type="domain" description="VWFC" evidence="4">
    <location>
        <begin position="717"/>
        <end position="783"/>
    </location>
</feature>
<dbReference type="SUPFAM" id="SSF53300">
    <property type="entry name" value="vWA-like"/>
    <property type="match status" value="2"/>
</dbReference>
<feature type="disulfide bond" evidence="2">
    <location>
        <begin position="1035"/>
        <end position="1084"/>
    </location>
</feature>
<evidence type="ECO:0000259" key="5">
    <source>
        <dbReference type="PROSITE" id="PS50234"/>
    </source>
</evidence>
<dbReference type="Pfam" id="PF25962">
    <property type="entry name" value="TIL_OTOGL_Mucin"/>
    <property type="match status" value="1"/>
</dbReference>
<dbReference type="InterPro" id="IPR050525">
    <property type="entry name" value="ECM_Assembly_Org"/>
</dbReference>
<feature type="domain" description="VWFC" evidence="4">
    <location>
        <begin position="873"/>
        <end position="940"/>
    </location>
</feature>
<reference evidence="6" key="2">
    <citation type="submission" date="2025-09" db="UniProtKB">
        <authorList>
            <consortium name="Ensembl"/>
        </authorList>
    </citation>
    <scope>IDENTIFICATION</scope>
</reference>
<dbReference type="PROSITE" id="PS50234">
    <property type="entry name" value="VWFA"/>
    <property type="match status" value="2"/>
</dbReference>
<dbReference type="InterPro" id="IPR006207">
    <property type="entry name" value="Cys_knot_C"/>
</dbReference>
<dbReference type="SMART" id="SM00041">
    <property type="entry name" value="CT"/>
    <property type="match status" value="1"/>
</dbReference>
<reference evidence="6" key="1">
    <citation type="submission" date="2025-08" db="UniProtKB">
        <authorList>
            <consortium name="Ensembl"/>
        </authorList>
    </citation>
    <scope>IDENTIFICATION</scope>
</reference>
<dbReference type="InterPro" id="IPR014853">
    <property type="entry name" value="VWF/SSPO/ZAN-like_Cys-rich_dom"/>
</dbReference>
<dbReference type="InterPro" id="IPR058753">
    <property type="entry name" value="TIL_OTOGL_Mucin"/>
</dbReference>
<feature type="disulfide bond" evidence="2">
    <location>
        <begin position="1046"/>
        <end position="1100"/>
    </location>
</feature>
<dbReference type="AlphaFoldDB" id="A0A8C4WR34"/>
<sequence length="1108" mass="121311">MEEHYEACISEACGCEAVGECTCVCDSVAAYAHACAQAGIPVQWRTQTFCPMSCEMPDGEHEAPGVCEWHYEVCGPACLRTCQAPNVPDCPFQCLEGCYGRCPNGSLWDEHTERCVRTAECPVCHYNEEVVPEGRLTIFHQNDTNRCEICLCSQLKLSCDRCPPISLTPIMLQITTEATMRDGSVSSPMILPPGVPPEAAVLPTVPPDGCDKVMELAILLDGSDGFSEHDFERAKDFVAHTMHRMHIGQSRVRVALMQFHVGPLNAFSLPSKMPTSGLINVVKNLRYFNADQAFVGEALKYSSVYTLGALARKGVPKVALVITAGRSADKPSKGLRLARRKGIRVVMAAVGRKVDLQLLRAVREASSGNKVFNMANMNELQQVEEYVVRSLCHIAKAPKPTIVPTMPIEFPQTEKPLTSLRSHISLVLPMAATTDGSPHSSYRPMDLIFALEDSATTGERAFEIMKDFAQEVVQAVDIGENETKVGIVQFAEKPIVTLALEQYQQKEEVLKTIKNMTFLGGETVNTGAAIESALAEEMPGRPDIPKLMFLLTASPANDTITHPAEEARKEGMAVFPIGVGDKTDMEQLEELGTFPAIAISSFDQLGHELAKDILDTCCLTDIVLPTQIPLSLTHPDFTDQSLITQSLKPCTLESCPPPPECGHHRILNTTSGPCCSIYTCVCACVEVASPAPCPLGHFQEIQIDECGCRSVSCWPREVCVEGSVERAVGERWKKNCSECRCERRAETTKELGHVTCLPIFCDSSCLLGSVYVKEDGECCGVCKRKVCIDGSASTEYRGDMDAGGALYKVGDRWPSPTDPCQERECLEFHGEAFTHEINVSCQTTSPSDCPLGTRLDCSQTHRCCPLCRCVPGDFCAFNDSTLLRVGETLLVNECKRCHCQRSQRGDAQPFTFVCHETKCAKCSKSFEEVKPEGACCGTCMPTVCQVVLKNGTKVILKPDHTLKDSCDTYSCQKRTQGGISWQRRTTICPPLDRNSCLNSGGRIERLEDTCCDTCVQAHECKVQHGVLKYIKVENCKTERPVNITFCEGRCISSAVYSVSSGQVAPDCRCCSALETHTIVIPLHCHDGSTQGYNMTVITACDCKSKHCV</sequence>
<dbReference type="SMART" id="SM00832">
    <property type="entry name" value="C8"/>
    <property type="match status" value="1"/>
</dbReference>